<dbReference type="RefSeq" id="WP_177719661.1">
    <property type="nucleotide sequence ID" value="NZ_JACRSQ010000002.1"/>
</dbReference>
<evidence type="ECO:0000256" key="3">
    <source>
        <dbReference type="ARBA" id="ARBA00022801"/>
    </source>
</evidence>
<comment type="caution">
    <text evidence="6">The sequence shown here is derived from an EMBL/GenBank/DDBJ whole genome shotgun (WGS) entry which is preliminary data.</text>
</comment>
<dbReference type="InterPro" id="IPR027291">
    <property type="entry name" value="Glyco_hydro_38_N_sf"/>
</dbReference>
<dbReference type="GO" id="GO:0004559">
    <property type="term" value="F:alpha-mannosidase activity"/>
    <property type="evidence" value="ECO:0007669"/>
    <property type="project" value="InterPro"/>
</dbReference>
<dbReference type="GO" id="GO:0030246">
    <property type="term" value="F:carbohydrate binding"/>
    <property type="evidence" value="ECO:0007669"/>
    <property type="project" value="InterPro"/>
</dbReference>
<protein>
    <submittedName>
        <fullName evidence="6">Alpha-mannosidase</fullName>
    </submittedName>
</protein>
<feature type="domain" description="Glycoside hydrolase family 38 central" evidence="5">
    <location>
        <begin position="517"/>
        <end position="594"/>
    </location>
</feature>
<dbReference type="InterPro" id="IPR037094">
    <property type="entry name" value="Glyco_hydro_38_cen_sf"/>
</dbReference>
<dbReference type="InterPro" id="IPR000602">
    <property type="entry name" value="Glyco_hydro_38_N"/>
</dbReference>
<dbReference type="SUPFAM" id="SSF88688">
    <property type="entry name" value="Families 57/38 glycoside transferase middle domain"/>
    <property type="match status" value="1"/>
</dbReference>
<keyword evidence="3" id="KW-0378">Hydrolase</keyword>
<dbReference type="Gene3D" id="1.20.1270.50">
    <property type="entry name" value="Glycoside hydrolase family 38, central domain"/>
    <property type="match status" value="1"/>
</dbReference>
<dbReference type="AlphaFoldDB" id="A0A926DPU6"/>
<dbReference type="GO" id="GO:0046872">
    <property type="term" value="F:metal ion binding"/>
    <property type="evidence" value="ECO:0007669"/>
    <property type="project" value="UniProtKB-KW"/>
</dbReference>
<organism evidence="6 7">
    <name type="scientific">Bianquea renquensis</name>
    <dbReference type="NCBI Taxonomy" id="2763661"/>
    <lineage>
        <taxon>Bacteria</taxon>
        <taxon>Bacillati</taxon>
        <taxon>Bacillota</taxon>
        <taxon>Clostridia</taxon>
        <taxon>Eubacteriales</taxon>
        <taxon>Bianqueaceae</taxon>
        <taxon>Bianquea</taxon>
    </lineage>
</organism>
<evidence type="ECO:0000313" key="7">
    <source>
        <dbReference type="Proteomes" id="UP000657006"/>
    </source>
</evidence>
<dbReference type="Proteomes" id="UP000657006">
    <property type="component" value="Unassembled WGS sequence"/>
</dbReference>
<dbReference type="PANTHER" id="PTHR46017">
    <property type="entry name" value="ALPHA-MANNOSIDASE 2C1"/>
    <property type="match status" value="1"/>
</dbReference>
<accession>A0A926DPU6</accession>
<dbReference type="Gene3D" id="2.60.40.2220">
    <property type="match status" value="1"/>
</dbReference>
<gene>
    <name evidence="6" type="ORF">H8730_01955</name>
</gene>
<evidence type="ECO:0000256" key="4">
    <source>
        <dbReference type="ARBA" id="ARBA00023295"/>
    </source>
</evidence>
<evidence type="ECO:0000256" key="2">
    <source>
        <dbReference type="ARBA" id="ARBA00022723"/>
    </source>
</evidence>
<dbReference type="CDD" id="cd10789">
    <property type="entry name" value="GH38N_AMII_ER_cytosolic"/>
    <property type="match status" value="1"/>
</dbReference>
<dbReference type="InterPro" id="IPR011682">
    <property type="entry name" value="Glyco_hydro_38_C"/>
</dbReference>
<dbReference type="Pfam" id="PF09261">
    <property type="entry name" value="Alpha-mann_mid"/>
    <property type="match status" value="1"/>
</dbReference>
<keyword evidence="7" id="KW-1185">Reference proteome</keyword>
<sequence>MFYTEEKFACRVRELEDRRYVDMVSIAPMTAMEGTLGADAVYRSMPALIQGGTLNVGDSFQGRDRYLWVQKKVVMPQAREGYEVVGRFDFGKTGGGHNSGFESLLYVNGHPYQGVDTNHPDVVFQSYQGQETELTFMLWTGLEGGGPRREQHHRFSRAEIGYLHKAADQFYYYAKAIAETIQLLEKDRCERYELMRALDKALMAVNWDVDKFHGTVETALSVLLDELGRLDKRSDVTVHCVGHTHIDVAWLWRLKHTREKAMRSFSTVLRLMEEFDEYVFLQSQPQLYRYIQEDCPELFAKIKEKVREGKWEADGGMWLEADCNVTSGESLARQFQHGIRYLKKEMGVTCQYLWLPDVFGYSWALPQIMKLCGLKTFMTTKISWNQFNTIPNDLFWWRGMDGSEVLAYFIEVPNDGASFDNRYSTYNGYLNPHSVIGSWKKFKNKEISHDTLISYGYGDGGGGVNRDMLKMRRAMDAIPGLPHVETGTAAGFFDTIHRDASAAGEEVATWDGELYLEYHRGTYTTQAHNKKMNRLLEFKLAQAEWLSSMAYLSGGIYEGDALYDCWETVLRNQFHDIIPGSSIREVYEDSAKEYAETLQQVERLESEALNSLSQADARAFTVYNFSSFPRKDLVRIPVSHGFETYTDAQGHVLEAQVADGFAEVFVSIKPLSCETLHCISGQSLKGDSWFSVDLTGRRLETSYYEIAWTENGALSRIYDREEDRQVLAEGGRGNILEIFEDKPIAHDAWDIDIFYTQKREEATLIEPVRVVESGPLKAVLGMVYRYNRSTICQRMVVYRDSRRIDFETQVDWHEDHRLLKTAFETNIRSTKATYDIQYGHVERPTHFNTSWDWARFEVVGHKWADLSEAGYGVSLLNNCKYGYNIKDRTMKLSLLKSSKSPDTEADMGMHSFTYSLYPHAGGLLEGGTIEAATALNLPLIWAEGGSLAAGRQIVSLSSNQICVDAVKKAEEEDCLVLRVHECHGGRAPVTITSDYGIQAFALCNILEEEQEAWQTGDRIQTVLKPFEIRNYKVKFSQMKSGK</sequence>
<keyword evidence="2" id="KW-0479">Metal-binding</keyword>
<keyword evidence="4" id="KW-0326">Glycosidase</keyword>
<dbReference type="SMART" id="SM00872">
    <property type="entry name" value="Alpha-mann_mid"/>
    <property type="match status" value="1"/>
</dbReference>
<dbReference type="Pfam" id="PF17677">
    <property type="entry name" value="Glyco_hydro38C2"/>
    <property type="match status" value="1"/>
</dbReference>
<dbReference type="FunFam" id="3.20.110.10:FF:000002">
    <property type="entry name" value="alpha-mannosidase 2C1 isoform X1"/>
    <property type="match status" value="1"/>
</dbReference>
<dbReference type="Pfam" id="PF01074">
    <property type="entry name" value="Glyco_hydro_38N"/>
    <property type="match status" value="1"/>
</dbReference>
<dbReference type="FunFam" id="1.20.1270.50:FF:000004">
    <property type="entry name" value="alpha-mannosidase 2C1 isoform X1"/>
    <property type="match status" value="1"/>
</dbReference>
<dbReference type="InterPro" id="IPR028995">
    <property type="entry name" value="Glyco_hydro_57/38_cen_sf"/>
</dbReference>
<evidence type="ECO:0000256" key="1">
    <source>
        <dbReference type="ARBA" id="ARBA00009792"/>
    </source>
</evidence>
<dbReference type="FunFam" id="2.70.98.30:FF:000010">
    <property type="entry name" value="Cytosolic alpha-mannosidase"/>
    <property type="match status" value="1"/>
</dbReference>
<dbReference type="Gene3D" id="3.20.110.10">
    <property type="entry name" value="Glycoside hydrolase 38, N terminal domain"/>
    <property type="match status" value="1"/>
</dbReference>
<name>A0A926DPU6_9FIRM</name>
<dbReference type="EMBL" id="JACRSQ010000002">
    <property type="protein sequence ID" value="MBC8542311.1"/>
    <property type="molecule type" value="Genomic_DNA"/>
</dbReference>
<reference evidence="6" key="1">
    <citation type="submission" date="2020-08" db="EMBL/GenBank/DDBJ databases">
        <title>Genome public.</title>
        <authorList>
            <person name="Liu C."/>
            <person name="Sun Q."/>
        </authorList>
    </citation>
    <scope>NUCLEOTIDE SEQUENCE</scope>
    <source>
        <strain evidence="6">NSJ-32</strain>
    </source>
</reference>
<dbReference type="SUPFAM" id="SSF88713">
    <property type="entry name" value="Glycoside hydrolase/deacetylase"/>
    <property type="match status" value="1"/>
</dbReference>
<dbReference type="InterPro" id="IPR041147">
    <property type="entry name" value="GH38_C"/>
</dbReference>
<evidence type="ECO:0000313" key="6">
    <source>
        <dbReference type="EMBL" id="MBC8542311.1"/>
    </source>
</evidence>
<dbReference type="InterPro" id="IPR011013">
    <property type="entry name" value="Gal_mutarotase_sf_dom"/>
</dbReference>
<evidence type="ECO:0000259" key="5">
    <source>
        <dbReference type="SMART" id="SM00872"/>
    </source>
</evidence>
<comment type="similarity">
    <text evidence="1">Belongs to the glycosyl hydrolase 38 family.</text>
</comment>
<proteinExistence type="inferred from homology"/>
<dbReference type="InterPro" id="IPR015341">
    <property type="entry name" value="Glyco_hydro_38_cen"/>
</dbReference>
<dbReference type="Pfam" id="PF07748">
    <property type="entry name" value="Glyco_hydro_38C"/>
    <property type="match status" value="1"/>
</dbReference>
<dbReference type="SUPFAM" id="SSF74650">
    <property type="entry name" value="Galactose mutarotase-like"/>
    <property type="match status" value="1"/>
</dbReference>
<dbReference type="GO" id="GO:0009313">
    <property type="term" value="P:oligosaccharide catabolic process"/>
    <property type="evidence" value="ECO:0007669"/>
    <property type="project" value="TreeGrafter"/>
</dbReference>
<dbReference type="Gene3D" id="2.70.98.30">
    <property type="entry name" value="Golgi alpha-mannosidase II, domain 4"/>
    <property type="match status" value="1"/>
</dbReference>
<dbReference type="PANTHER" id="PTHR46017:SF1">
    <property type="entry name" value="ALPHA-MANNOSIDASE 2C1"/>
    <property type="match status" value="1"/>
</dbReference>
<dbReference type="GO" id="GO:0006013">
    <property type="term" value="P:mannose metabolic process"/>
    <property type="evidence" value="ECO:0007669"/>
    <property type="project" value="InterPro"/>
</dbReference>
<dbReference type="InterPro" id="IPR011330">
    <property type="entry name" value="Glyco_hydro/deAcase_b/a-brl"/>
</dbReference>